<evidence type="ECO:0000256" key="7">
    <source>
        <dbReference type="ARBA" id="ARBA00022723"/>
    </source>
</evidence>
<dbReference type="GO" id="GO:0046872">
    <property type="term" value="F:metal ion binding"/>
    <property type="evidence" value="ECO:0007669"/>
    <property type="project" value="UniProtKB-KW"/>
</dbReference>
<sequence>MFDFSSGRLLQIAIQLLAVVAILPIHEFAHAYIADKLGDTTARKMGRLTINPLHHLDLIGTVCLIFTGFGWAKPVIVDPGAFKNPKRGMAVVAAAGPISNLLLALVYMLIVKVLIVFFGGNDSGVGHFLIQIFYILTYISVSLAIFNLLPVPPLDGSRIAGLFLPDKAYFGLMRYERYISIAIFLLLFTGILSRPLSIVNGVVMNFLDFITQPVNLLAGLIH</sequence>
<feature type="transmembrane region" description="Helical" evidence="13">
    <location>
        <begin position="178"/>
        <end position="196"/>
    </location>
</feature>
<feature type="transmembrane region" description="Helical" evidence="13">
    <location>
        <begin position="12"/>
        <end position="33"/>
    </location>
</feature>
<evidence type="ECO:0000256" key="13">
    <source>
        <dbReference type="SAM" id="Phobius"/>
    </source>
</evidence>
<dbReference type="InterPro" id="IPR008915">
    <property type="entry name" value="Peptidase_M50"/>
</dbReference>
<reference evidence="15 16" key="1">
    <citation type="submission" date="2016-10" db="EMBL/GenBank/DDBJ databases">
        <authorList>
            <person name="de Groot N.N."/>
        </authorList>
    </citation>
    <scope>NUCLEOTIDE SEQUENCE [LARGE SCALE GENOMIC DNA]</scope>
    <source>
        <strain evidence="15 16">CGMCC 1.5012</strain>
    </source>
</reference>
<dbReference type="PANTHER" id="PTHR35864">
    <property type="entry name" value="ZINC METALLOPROTEASE MJ0611-RELATED"/>
    <property type="match status" value="1"/>
</dbReference>
<feature type="transmembrane region" description="Helical" evidence="13">
    <location>
        <begin position="125"/>
        <end position="149"/>
    </location>
</feature>
<dbReference type="CDD" id="cd06158">
    <property type="entry name" value="S2P-M50_like_1"/>
    <property type="match status" value="1"/>
</dbReference>
<dbReference type="GO" id="GO:0008237">
    <property type="term" value="F:metallopeptidase activity"/>
    <property type="evidence" value="ECO:0007669"/>
    <property type="project" value="UniProtKB-KW"/>
</dbReference>
<name>A0A1G9VQB0_9FIRM</name>
<comment type="subcellular location">
    <subcellularLocation>
        <location evidence="2">Cell membrane</location>
        <topology evidence="2">Multi-pass membrane protein</topology>
    </subcellularLocation>
</comment>
<feature type="transmembrane region" description="Helical" evidence="13">
    <location>
        <begin position="53"/>
        <end position="72"/>
    </location>
</feature>
<keyword evidence="11" id="KW-0482">Metalloprotease</keyword>
<keyword evidence="5 15" id="KW-0645">Protease</keyword>
<evidence type="ECO:0000313" key="16">
    <source>
        <dbReference type="Proteomes" id="UP000199182"/>
    </source>
</evidence>
<gene>
    <name evidence="15" type="ORF">SAMN05192585_10472</name>
</gene>
<keyword evidence="8" id="KW-0378">Hydrolase</keyword>
<dbReference type="InterPro" id="IPR052348">
    <property type="entry name" value="Metallopeptidase_M50B"/>
</dbReference>
<keyword evidence="7" id="KW-0479">Metal-binding</keyword>
<evidence type="ECO:0000256" key="3">
    <source>
        <dbReference type="ARBA" id="ARBA00007931"/>
    </source>
</evidence>
<keyword evidence="4" id="KW-1003">Cell membrane</keyword>
<keyword evidence="10 13" id="KW-1133">Transmembrane helix</keyword>
<proteinExistence type="inferred from homology"/>
<dbReference type="AlphaFoldDB" id="A0A1G9VQB0"/>
<evidence type="ECO:0000256" key="11">
    <source>
        <dbReference type="ARBA" id="ARBA00023049"/>
    </source>
</evidence>
<comment type="similarity">
    <text evidence="3">Belongs to the peptidase M50B family.</text>
</comment>
<keyword evidence="16" id="KW-1185">Reference proteome</keyword>
<dbReference type="Pfam" id="PF02163">
    <property type="entry name" value="Peptidase_M50"/>
    <property type="match status" value="1"/>
</dbReference>
<evidence type="ECO:0000256" key="9">
    <source>
        <dbReference type="ARBA" id="ARBA00022833"/>
    </source>
</evidence>
<dbReference type="InterPro" id="IPR044537">
    <property type="entry name" value="Rip2-like"/>
</dbReference>
<dbReference type="GO" id="GO:0006508">
    <property type="term" value="P:proteolysis"/>
    <property type="evidence" value="ECO:0007669"/>
    <property type="project" value="UniProtKB-KW"/>
</dbReference>
<dbReference type="Proteomes" id="UP000199182">
    <property type="component" value="Unassembled WGS sequence"/>
</dbReference>
<dbReference type="GO" id="GO:0005886">
    <property type="term" value="C:plasma membrane"/>
    <property type="evidence" value="ECO:0007669"/>
    <property type="project" value="UniProtKB-SubCell"/>
</dbReference>
<evidence type="ECO:0000259" key="14">
    <source>
        <dbReference type="Pfam" id="PF02163"/>
    </source>
</evidence>
<feature type="transmembrane region" description="Helical" evidence="13">
    <location>
        <begin position="92"/>
        <end position="119"/>
    </location>
</feature>
<keyword evidence="9" id="KW-0862">Zinc</keyword>
<accession>A0A1G9VQB0</accession>
<evidence type="ECO:0000256" key="2">
    <source>
        <dbReference type="ARBA" id="ARBA00004651"/>
    </source>
</evidence>
<evidence type="ECO:0000256" key="12">
    <source>
        <dbReference type="ARBA" id="ARBA00023136"/>
    </source>
</evidence>
<dbReference type="EMBL" id="FNID01000004">
    <property type="protein sequence ID" value="SDM74424.1"/>
    <property type="molecule type" value="Genomic_DNA"/>
</dbReference>
<evidence type="ECO:0000256" key="1">
    <source>
        <dbReference type="ARBA" id="ARBA00001947"/>
    </source>
</evidence>
<evidence type="ECO:0000256" key="6">
    <source>
        <dbReference type="ARBA" id="ARBA00022692"/>
    </source>
</evidence>
<dbReference type="OrthoDB" id="9800627at2"/>
<dbReference type="RefSeq" id="WP_092638032.1">
    <property type="nucleotide sequence ID" value="NZ_FNID01000004.1"/>
</dbReference>
<evidence type="ECO:0000256" key="10">
    <source>
        <dbReference type="ARBA" id="ARBA00022989"/>
    </source>
</evidence>
<evidence type="ECO:0000313" key="15">
    <source>
        <dbReference type="EMBL" id="SDM74424.1"/>
    </source>
</evidence>
<dbReference type="STRING" id="258515.SAMN05192585_10472"/>
<evidence type="ECO:0000256" key="8">
    <source>
        <dbReference type="ARBA" id="ARBA00022801"/>
    </source>
</evidence>
<organism evidence="15 16">
    <name type="scientific">Acetanaerobacterium elongatum</name>
    <dbReference type="NCBI Taxonomy" id="258515"/>
    <lineage>
        <taxon>Bacteria</taxon>
        <taxon>Bacillati</taxon>
        <taxon>Bacillota</taxon>
        <taxon>Clostridia</taxon>
        <taxon>Eubacteriales</taxon>
        <taxon>Oscillospiraceae</taxon>
        <taxon>Acetanaerobacterium</taxon>
    </lineage>
</organism>
<feature type="domain" description="Peptidase M50" evidence="14">
    <location>
        <begin position="129"/>
        <end position="165"/>
    </location>
</feature>
<evidence type="ECO:0000256" key="5">
    <source>
        <dbReference type="ARBA" id="ARBA00022670"/>
    </source>
</evidence>
<evidence type="ECO:0000256" key="4">
    <source>
        <dbReference type="ARBA" id="ARBA00022475"/>
    </source>
</evidence>
<keyword evidence="12 13" id="KW-0472">Membrane</keyword>
<comment type="cofactor">
    <cofactor evidence="1">
        <name>Zn(2+)</name>
        <dbReference type="ChEBI" id="CHEBI:29105"/>
    </cofactor>
</comment>
<dbReference type="PANTHER" id="PTHR35864:SF1">
    <property type="entry name" value="ZINC METALLOPROTEASE YWHC-RELATED"/>
    <property type="match status" value="1"/>
</dbReference>
<protein>
    <submittedName>
        <fullName evidence="15">Zn-dependent protease (Includes SpoIVFB)</fullName>
    </submittedName>
</protein>
<keyword evidence="6 13" id="KW-0812">Transmembrane</keyword>